<reference evidence="1 2" key="1">
    <citation type="submission" date="2015-03" db="EMBL/GenBank/DDBJ databases">
        <authorList>
            <person name="Abdul Halim M."/>
        </authorList>
    </citation>
    <scope>NUCLEOTIDE SEQUENCE [LARGE SCALE GENOMIC DNA]</scope>
    <source>
        <strain evidence="1 2">ATCC 35681</strain>
    </source>
</reference>
<dbReference type="AlphaFoldDB" id="A0A0F7CIH6"/>
<dbReference type="PATRIC" id="fig|1333534.5.peg.1908"/>
<gene>
    <name evidence="1" type="ORF">VK70_08720</name>
</gene>
<dbReference type="OrthoDB" id="9944580at2"/>
<dbReference type="RefSeq" id="WP_025693916.1">
    <property type="nucleotide sequence ID" value="NZ_ASQQ01000039.1"/>
</dbReference>
<accession>A0A0F7CIH6</accession>
<proteinExistence type="predicted"/>
<protein>
    <submittedName>
        <fullName evidence="1">Uncharacterized protein</fullName>
    </submittedName>
</protein>
<dbReference type="EMBL" id="CP011114">
    <property type="protein sequence ID" value="AKG34650.1"/>
    <property type="molecule type" value="Genomic_DNA"/>
</dbReference>
<name>A0A0F7CIH6_PAEDU</name>
<evidence type="ECO:0000313" key="1">
    <source>
        <dbReference type="EMBL" id="AKG34650.1"/>
    </source>
</evidence>
<sequence>MCKGPDEKITNFQISYNELGQKVSRYNYGEYKVTATALNQPSEEAIKAANRVYNELFYKFNPQPRHYNNDLDGGRS</sequence>
<reference evidence="1 2" key="2">
    <citation type="journal article" date="2016" name="Genome Announc.">
        <title>Genome Sequence of a Gram-Positive Diazotroph, Paenibacillus durus Type Strain ATCC 35681.</title>
        <authorList>
            <person name="Halim M.A."/>
            <person name="Rahman A.Y."/>
            <person name="Sim K.S."/>
            <person name="Yam H.C."/>
            <person name="Rahim A.A."/>
            <person name="Ghazali A.H."/>
            <person name="Najimudin N."/>
        </authorList>
    </citation>
    <scope>NUCLEOTIDE SEQUENCE [LARGE SCALE GENOMIC DNA]</scope>
    <source>
        <strain evidence="1 2">ATCC 35681</strain>
    </source>
</reference>
<evidence type="ECO:0000313" key="2">
    <source>
        <dbReference type="Proteomes" id="UP000034189"/>
    </source>
</evidence>
<dbReference type="HOGENOM" id="CLU_2651016_0_0_9"/>
<organism evidence="1 2">
    <name type="scientific">Paenibacillus durus ATCC 35681</name>
    <dbReference type="NCBI Taxonomy" id="1333534"/>
    <lineage>
        <taxon>Bacteria</taxon>
        <taxon>Bacillati</taxon>
        <taxon>Bacillota</taxon>
        <taxon>Bacilli</taxon>
        <taxon>Bacillales</taxon>
        <taxon>Paenibacillaceae</taxon>
        <taxon>Paenibacillus</taxon>
    </lineage>
</organism>
<dbReference type="Proteomes" id="UP000034189">
    <property type="component" value="Chromosome"/>
</dbReference>